<proteinExistence type="predicted"/>
<gene>
    <name evidence="4" type="ORF">IV203_010365</name>
</gene>
<feature type="compositionally biased region" description="Basic and acidic residues" evidence="2">
    <location>
        <begin position="469"/>
        <end position="487"/>
    </location>
</feature>
<accession>A0A9K3KVY8</accession>
<dbReference type="GO" id="GO:0003700">
    <property type="term" value="F:DNA-binding transcription factor activity"/>
    <property type="evidence" value="ECO:0007669"/>
    <property type="project" value="InterPro"/>
</dbReference>
<reference evidence="4" key="2">
    <citation type="submission" date="2021-04" db="EMBL/GenBank/DDBJ databases">
        <authorList>
            <person name="Podell S."/>
        </authorList>
    </citation>
    <scope>NUCLEOTIDE SEQUENCE</scope>
    <source>
        <strain evidence="4">Hildebrandi</strain>
    </source>
</reference>
<sequence>MISPAVIIEMSNSHEKDYDDHNSFSKEPTAASFSSKQDNFSLEYQKETKTDSCRGRQNNLQAEEQAVTPPGAAATATTSMESMPVKTVNIQKVLPMPPLPHSVATMRVKSFPVKMYELVQYTNSMPFHSNFKLLSWHPRSNSSPNPATEYNHKFVIWNKEEFMKQLGPQFFPTQSSFRSLERTLNSWGFVRDATEESLLFQHRTRPLDQKNLRVFSNLLFQRHDRFQVMQIQRRKQRMAKETSHVAVARAASPWSRPQLLPLLPNPTPAITTAAASSPINAEEGAVKKSPQSSKVSTSRPTGVFGCMDRFLQSPDQRTTAAKAAGASSSSTSTSFKTQLRSRTTLPLQRIANLKRLSESPTPPLLSKRSRTVNPAPSPWMTGAGQVVPEGLGSLLQKSLSTSSLSSKQFFAVAPKPSPWVRGAGQVMVPEGLGSLLQQSYDGPPKLSRRESQFADAEDEEDTMPWVPEKSYHGERDTWEQEVESKDDTESEDGLVF</sequence>
<feature type="region of interest" description="Disordered" evidence="2">
    <location>
        <begin position="60"/>
        <end position="79"/>
    </location>
</feature>
<dbReference type="GO" id="GO:0043565">
    <property type="term" value="F:sequence-specific DNA binding"/>
    <property type="evidence" value="ECO:0007669"/>
    <property type="project" value="InterPro"/>
</dbReference>
<evidence type="ECO:0000259" key="3">
    <source>
        <dbReference type="Pfam" id="PF00447"/>
    </source>
</evidence>
<dbReference type="Proteomes" id="UP000693970">
    <property type="component" value="Unassembled WGS sequence"/>
</dbReference>
<evidence type="ECO:0000256" key="1">
    <source>
        <dbReference type="ARBA" id="ARBA00023125"/>
    </source>
</evidence>
<feature type="compositionally biased region" description="Low complexity" evidence="2">
    <location>
        <begin position="318"/>
        <end position="337"/>
    </location>
</feature>
<feature type="region of interest" description="Disordered" evidence="2">
    <location>
        <begin position="281"/>
        <end position="376"/>
    </location>
</feature>
<keyword evidence="1 4" id="KW-0238">DNA-binding</keyword>
<evidence type="ECO:0000256" key="2">
    <source>
        <dbReference type="SAM" id="MobiDB-lite"/>
    </source>
</evidence>
<dbReference type="PANTHER" id="PTHR10015:SF427">
    <property type="entry name" value="HEAT SHOCK FACTOR PROTEIN"/>
    <property type="match status" value="1"/>
</dbReference>
<dbReference type="Pfam" id="PF00447">
    <property type="entry name" value="HSF_DNA-bind"/>
    <property type="match status" value="1"/>
</dbReference>
<dbReference type="OrthoDB" id="289897at2759"/>
<feature type="domain" description="HSF-type DNA-binding" evidence="3">
    <location>
        <begin position="132"/>
        <end position="234"/>
    </location>
</feature>
<dbReference type="EMBL" id="JAGRRH010000018">
    <property type="protein sequence ID" value="KAG7351005.1"/>
    <property type="molecule type" value="Genomic_DNA"/>
</dbReference>
<protein>
    <submittedName>
        <fullName evidence="4">HSF-type DNA-binding protein</fullName>
    </submittedName>
</protein>
<reference evidence="4" key="1">
    <citation type="journal article" date="2021" name="Sci. Rep.">
        <title>Diploid genomic architecture of Nitzschia inconspicua, an elite biomass production diatom.</title>
        <authorList>
            <person name="Oliver A."/>
            <person name="Podell S."/>
            <person name="Pinowska A."/>
            <person name="Traller J.C."/>
            <person name="Smith S.R."/>
            <person name="McClure R."/>
            <person name="Beliaev A."/>
            <person name="Bohutskyi P."/>
            <person name="Hill E.A."/>
            <person name="Rabines A."/>
            <person name="Zheng H."/>
            <person name="Allen L.Z."/>
            <person name="Kuo A."/>
            <person name="Grigoriev I.V."/>
            <person name="Allen A.E."/>
            <person name="Hazlebeck D."/>
            <person name="Allen E.E."/>
        </authorList>
    </citation>
    <scope>NUCLEOTIDE SEQUENCE</scope>
    <source>
        <strain evidence="4">Hildebrandi</strain>
    </source>
</reference>
<feature type="region of interest" description="Disordered" evidence="2">
    <location>
        <begin position="437"/>
        <end position="496"/>
    </location>
</feature>
<feature type="compositionally biased region" description="Polar residues" evidence="2">
    <location>
        <begin position="31"/>
        <end position="40"/>
    </location>
</feature>
<name>A0A9K3KVY8_9STRA</name>
<comment type="caution">
    <text evidence="4">The sequence shown here is derived from an EMBL/GenBank/DDBJ whole genome shotgun (WGS) entry which is preliminary data.</text>
</comment>
<dbReference type="InterPro" id="IPR000232">
    <property type="entry name" value="HSF_DNA-bd"/>
</dbReference>
<dbReference type="PANTHER" id="PTHR10015">
    <property type="entry name" value="HEAT SHOCK TRANSCRIPTION FACTOR"/>
    <property type="match status" value="1"/>
</dbReference>
<feature type="compositionally biased region" description="Low complexity" evidence="2">
    <location>
        <begin position="68"/>
        <end position="78"/>
    </location>
</feature>
<evidence type="ECO:0000313" key="4">
    <source>
        <dbReference type="EMBL" id="KAG7351005.1"/>
    </source>
</evidence>
<feature type="compositionally biased region" description="Basic and acidic residues" evidence="2">
    <location>
        <begin position="12"/>
        <end position="24"/>
    </location>
</feature>
<organism evidence="4 5">
    <name type="scientific">Nitzschia inconspicua</name>
    <dbReference type="NCBI Taxonomy" id="303405"/>
    <lineage>
        <taxon>Eukaryota</taxon>
        <taxon>Sar</taxon>
        <taxon>Stramenopiles</taxon>
        <taxon>Ochrophyta</taxon>
        <taxon>Bacillariophyta</taxon>
        <taxon>Bacillariophyceae</taxon>
        <taxon>Bacillariophycidae</taxon>
        <taxon>Bacillariales</taxon>
        <taxon>Bacillariaceae</taxon>
        <taxon>Nitzschia</taxon>
    </lineage>
</organism>
<evidence type="ECO:0000313" key="5">
    <source>
        <dbReference type="Proteomes" id="UP000693970"/>
    </source>
</evidence>
<dbReference type="AlphaFoldDB" id="A0A9K3KVY8"/>
<feature type="region of interest" description="Disordered" evidence="2">
    <location>
        <begin position="12"/>
        <end position="40"/>
    </location>
</feature>
<keyword evidence="5" id="KW-1185">Reference proteome</keyword>
<feature type="compositionally biased region" description="Polar residues" evidence="2">
    <location>
        <begin position="289"/>
        <end position="300"/>
    </location>
</feature>